<evidence type="ECO:0000256" key="1">
    <source>
        <dbReference type="SAM" id="MobiDB-lite"/>
    </source>
</evidence>
<feature type="transmembrane region" description="Helical" evidence="2">
    <location>
        <begin position="89"/>
        <end position="110"/>
    </location>
</feature>
<comment type="caution">
    <text evidence="3">The sequence shown here is derived from an EMBL/GenBank/DDBJ whole genome shotgun (WGS) entry which is preliminary data.</text>
</comment>
<evidence type="ECO:0000313" key="3">
    <source>
        <dbReference type="EMBL" id="MBL1073325.1"/>
    </source>
</evidence>
<dbReference type="Proteomes" id="UP000602198">
    <property type="component" value="Unassembled WGS sequence"/>
</dbReference>
<protein>
    <submittedName>
        <fullName evidence="3">DUF805 domain-containing protein</fullName>
    </submittedName>
</protein>
<reference evidence="3 4" key="1">
    <citation type="submission" date="2021-01" db="EMBL/GenBank/DDBJ databases">
        <title>WGS of actinomycetes isolated from Thailand.</title>
        <authorList>
            <person name="Thawai C."/>
        </authorList>
    </citation>
    <scope>NUCLEOTIDE SEQUENCE [LARGE SCALE GENOMIC DNA]</scope>
    <source>
        <strain evidence="3 4">LPG 2</strain>
    </source>
</reference>
<dbReference type="InterPro" id="IPR008523">
    <property type="entry name" value="DUF805"/>
</dbReference>
<dbReference type="EMBL" id="JAERRJ010000001">
    <property type="protein sequence ID" value="MBL1073325.1"/>
    <property type="molecule type" value="Genomic_DNA"/>
</dbReference>
<dbReference type="PANTHER" id="PTHR34980">
    <property type="entry name" value="INNER MEMBRANE PROTEIN-RELATED-RELATED"/>
    <property type="match status" value="1"/>
</dbReference>
<feature type="compositionally biased region" description="Pro residues" evidence="1">
    <location>
        <begin position="133"/>
        <end position="142"/>
    </location>
</feature>
<dbReference type="PANTHER" id="PTHR34980:SF2">
    <property type="entry name" value="INNER MEMBRANE PROTEIN YHAH-RELATED"/>
    <property type="match status" value="1"/>
</dbReference>
<feature type="transmembrane region" description="Helical" evidence="2">
    <location>
        <begin position="59"/>
        <end position="77"/>
    </location>
</feature>
<dbReference type="Pfam" id="PF05656">
    <property type="entry name" value="DUF805"/>
    <property type="match status" value="1"/>
</dbReference>
<name>A0ABS1LYP4_9NOCA</name>
<keyword evidence="4" id="KW-1185">Reference proteome</keyword>
<feature type="region of interest" description="Disordered" evidence="1">
    <location>
        <begin position="117"/>
        <end position="172"/>
    </location>
</feature>
<keyword evidence="2" id="KW-1133">Transmembrane helix</keyword>
<feature type="transmembrane region" description="Helical" evidence="2">
    <location>
        <begin position="26"/>
        <end position="47"/>
    </location>
</feature>
<proteinExistence type="predicted"/>
<dbReference type="RefSeq" id="WP_201943175.1">
    <property type="nucleotide sequence ID" value="NZ_JAERRJ010000001.1"/>
</dbReference>
<keyword evidence="2" id="KW-0812">Transmembrane</keyword>
<gene>
    <name evidence="3" type="ORF">JK358_02835</name>
</gene>
<keyword evidence="2" id="KW-0472">Membrane</keyword>
<evidence type="ECO:0000256" key="2">
    <source>
        <dbReference type="SAM" id="Phobius"/>
    </source>
</evidence>
<organism evidence="3 4">
    <name type="scientific">Nocardia acididurans</name>
    <dbReference type="NCBI Taxonomy" id="2802282"/>
    <lineage>
        <taxon>Bacteria</taxon>
        <taxon>Bacillati</taxon>
        <taxon>Actinomycetota</taxon>
        <taxon>Actinomycetes</taxon>
        <taxon>Mycobacteriales</taxon>
        <taxon>Nocardiaceae</taxon>
        <taxon>Nocardia</taxon>
    </lineage>
</organism>
<feature type="compositionally biased region" description="Pro residues" evidence="1">
    <location>
        <begin position="160"/>
        <end position="172"/>
    </location>
</feature>
<accession>A0ABS1LYP4</accession>
<sequence length="172" mass="18546">MNFADAVRSVLTQYTNFNGRARRSEYWWFFLFSVLVGIAASILDALFGLRWGDDGNRGGLFEAIAWLALLLPTLAVGARRLHDIDRTAWWLLLHLVPCVGSLVLFIFALMDGTPGPNQYGPDPKGRSSNGPGYPEPPYPGGPGYPDSPGYPGGPGNPNGPGYPPPPGTGNQF</sequence>
<evidence type="ECO:0000313" key="4">
    <source>
        <dbReference type="Proteomes" id="UP000602198"/>
    </source>
</evidence>